<evidence type="ECO:0000256" key="3">
    <source>
        <dbReference type="ARBA" id="ARBA00012261"/>
    </source>
</evidence>
<organism evidence="11">
    <name type="scientific">Clostridium botulinum B str. Osaka05</name>
    <dbReference type="NCBI Taxonomy" id="1407017"/>
    <lineage>
        <taxon>Bacteria</taxon>
        <taxon>Bacillati</taxon>
        <taxon>Bacillota</taxon>
        <taxon>Clostridia</taxon>
        <taxon>Eubacteriales</taxon>
        <taxon>Clostridiaceae</taxon>
        <taxon>Clostridium</taxon>
    </lineage>
</organism>
<gene>
    <name evidence="8" type="primary">fmt</name>
    <name evidence="11" type="ORF">CBO05C_2647</name>
</gene>
<dbReference type="Gene3D" id="3.10.25.10">
    <property type="entry name" value="Formyl transferase, C-terminal domain"/>
    <property type="match status" value="1"/>
</dbReference>
<dbReference type="InterPro" id="IPR011034">
    <property type="entry name" value="Formyl_transferase-like_C_sf"/>
</dbReference>
<comment type="function">
    <text evidence="1 8">Attaches a formyl group to the free amino group of methionyl-tRNA(fMet). The formyl group appears to play a dual role in the initiator identity of N-formylmethionyl-tRNA by promoting its recognition by IF2 and preventing the misappropriation of this tRNA by the elongation apparatus.</text>
</comment>
<dbReference type="InterPro" id="IPR041711">
    <property type="entry name" value="Met-tRNA-FMT_N"/>
</dbReference>
<comment type="similarity">
    <text evidence="2 8">Belongs to the Fmt family.</text>
</comment>
<dbReference type="GO" id="GO:0005829">
    <property type="term" value="C:cytosol"/>
    <property type="evidence" value="ECO:0007669"/>
    <property type="project" value="TreeGrafter"/>
</dbReference>
<dbReference type="InterPro" id="IPR005793">
    <property type="entry name" value="Formyl_trans_C"/>
</dbReference>
<evidence type="ECO:0000256" key="2">
    <source>
        <dbReference type="ARBA" id="ARBA00010699"/>
    </source>
</evidence>
<evidence type="ECO:0000256" key="4">
    <source>
        <dbReference type="ARBA" id="ARBA00016014"/>
    </source>
</evidence>
<dbReference type="Proteomes" id="UP000054164">
    <property type="component" value="Unassembled WGS sequence"/>
</dbReference>
<evidence type="ECO:0000256" key="5">
    <source>
        <dbReference type="ARBA" id="ARBA00022679"/>
    </source>
</evidence>
<dbReference type="SUPFAM" id="SSF50486">
    <property type="entry name" value="FMT C-terminal domain-like"/>
    <property type="match status" value="1"/>
</dbReference>
<dbReference type="AlphaFoldDB" id="A0A0S6U3L6"/>
<dbReference type="InterPro" id="IPR001555">
    <property type="entry name" value="GART_AS"/>
</dbReference>
<dbReference type="FunFam" id="3.40.50.170:FF:000004">
    <property type="entry name" value="Methionyl-tRNA formyltransferase"/>
    <property type="match status" value="1"/>
</dbReference>
<dbReference type="CDD" id="cd08704">
    <property type="entry name" value="Met_tRNA_FMT_C"/>
    <property type="match status" value="1"/>
</dbReference>
<sequence>MKDTTIVFMGTPDFAVPSLKKLIEKFNVKAVFTQPDRPKGRGKKLAMSAIKEVALENNIEVYQPIKLKNDEICIKKLKEINPDFIIVVAFGQILSKEVLDIPKYGCINLHASLLPKYRGAAPINWAIIKGEKESGNTTMFMDEGLDTGDMLLKNTVKIEDDMTAGELHDILMESGSELLVSTIEGLKEGTIKREKQKSENIIYASMLNKQMGKIDWNKTSKEVNLLIRGLNPWPVAYTQYKNETMKIYNSSILKEGSNKTPGTILKVSKEGIKVATRDGILSITTIQFPGKKPMKVEEYIKGHNIEEGLVLGE</sequence>
<evidence type="ECO:0000313" key="11">
    <source>
        <dbReference type="EMBL" id="GAE02957.1"/>
    </source>
</evidence>
<dbReference type="GO" id="GO:0004479">
    <property type="term" value="F:methionyl-tRNA formyltransferase activity"/>
    <property type="evidence" value="ECO:0007669"/>
    <property type="project" value="UniProtKB-UniRule"/>
</dbReference>
<dbReference type="EC" id="2.1.2.9" evidence="3 8"/>
<evidence type="ECO:0000256" key="7">
    <source>
        <dbReference type="ARBA" id="ARBA00048558"/>
    </source>
</evidence>
<name>A0A0S6U3L6_CLOBO</name>
<evidence type="ECO:0000259" key="10">
    <source>
        <dbReference type="Pfam" id="PF02911"/>
    </source>
</evidence>
<dbReference type="PROSITE" id="PS00373">
    <property type="entry name" value="GART"/>
    <property type="match status" value="1"/>
</dbReference>
<dbReference type="RefSeq" id="WP_030035729.1">
    <property type="nucleotide sequence ID" value="NZ_DF384213.1"/>
</dbReference>
<feature type="binding site" evidence="8">
    <location>
        <begin position="112"/>
        <end position="115"/>
    </location>
    <ligand>
        <name>(6S)-5,6,7,8-tetrahydrofolate</name>
        <dbReference type="ChEBI" id="CHEBI:57453"/>
    </ligand>
</feature>
<dbReference type="Pfam" id="PF00551">
    <property type="entry name" value="Formyl_trans_N"/>
    <property type="match status" value="1"/>
</dbReference>
<dbReference type="CDD" id="cd08646">
    <property type="entry name" value="FMT_core_Met-tRNA-FMT_N"/>
    <property type="match status" value="1"/>
</dbReference>
<feature type="domain" description="Formyl transferase C-terminal" evidence="10">
    <location>
        <begin position="207"/>
        <end position="304"/>
    </location>
</feature>
<dbReference type="InterPro" id="IPR005794">
    <property type="entry name" value="Fmt"/>
</dbReference>
<dbReference type="EMBL" id="DF384213">
    <property type="protein sequence ID" value="GAE02957.1"/>
    <property type="molecule type" value="Genomic_DNA"/>
</dbReference>
<evidence type="ECO:0000256" key="8">
    <source>
        <dbReference type="HAMAP-Rule" id="MF_00182"/>
    </source>
</evidence>
<evidence type="ECO:0000256" key="1">
    <source>
        <dbReference type="ARBA" id="ARBA00002606"/>
    </source>
</evidence>
<proteinExistence type="inferred from homology"/>
<comment type="catalytic activity">
    <reaction evidence="7 8">
        <text>L-methionyl-tRNA(fMet) + (6R)-10-formyltetrahydrofolate = N-formyl-L-methionyl-tRNA(fMet) + (6S)-5,6,7,8-tetrahydrofolate + H(+)</text>
        <dbReference type="Rhea" id="RHEA:24380"/>
        <dbReference type="Rhea" id="RHEA-COMP:9952"/>
        <dbReference type="Rhea" id="RHEA-COMP:9953"/>
        <dbReference type="ChEBI" id="CHEBI:15378"/>
        <dbReference type="ChEBI" id="CHEBI:57453"/>
        <dbReference type="ChEBI" id="CHEBI:78530"/>
        <dbReference type="ChEBI" id="CHEBI:78844"/>
        <dbReference type="ChEBI" id="CHEBI:195366"/>
        <dbReference type="EC" id="2.1.2.9"/>
    </reaction>
</comment>
<accession>A0A0S6U3L6</accession>
<feature type="domain" description="Formyl transferase N-terminal" evidence="9">
    <location>
        <begin position="10"/>
        <end position="183"/>
    </location>
</feature>
<dbReference type="HAMAP" id="MF_00182">
    <property type="entry name" value="Formyl_trans"/>
    <property type="match status" value="1"/>
</dbReference>
<evidence type="ECO:0000259" key="9">
    <source>
        <dbReference type="Pfam" id="PF00551"/>
    </source>
</evidence>
<dbReference type="PANTHER" id="PTHR11138">
    <property type="entry name" value="METHIONYL-TRNA FORMYLTRANSFERASE"/>
    <property type="match status" value="1"/>
</dbReference>
<dbReference type="PANTHER" id="PTHR11138:SF5">
    <property type="entry name" value="METHIONYL-TRNA FORMYLTRANSFERASE, MITOCHONDRIAL"/>
    <property type="match status" value="1"/>
</dbReference>
<dbReference type="InterPro" id="IPR044135">
    <property type="entry name" value="Met-tRNA-FMT_C"/>
</dbReference>
<dbReference type="InterPro" id="IPR037022">
    <property type="entry name" value="Formyl_trans_C_sf"/>
</dbReference>
<dbReference type="HOGENOM" id="CLU_033347_1_1_9"/>
<dbReference type="SUPFAM" id="SSF53328">
    <property type="entry name" value="Formyltransferase"/>
    <property type="match status" value="1"/>
</dbReference>
<reference evidence="11" key="1">
    <citation type="submission" date="2013-10" db="EMBL/GenBank/DDBJ databases">
        <title>Draft genome sequence of Clostridium botulinum type B strain Osaka05.</title>
        <authorList>
            <person name="Sakaguchi Y."/>
            <person name="Hosomi K."/>
            <person name="Uchiyama J."/>
            <person name="Ogura Y."/>
            <person name="Sakaguchi M."/>
            <person name="Kohda T."/>
            <person name="Mukamoto M."/>
            <person name="Misawa N."/>
            <person name="Matsuzaki S."/>
            <person name="Hayashi T."/>
            <person name="Kozaki S."/>
        </authorList>
    </citation>
    <scope>NUCLEOTIDE SEQUENCE</scope>
    <source>
        <strain evidence="11">Osaka05</strain>
    </source>
</reference>
<protein>
    <recommendedName>
        <fullName evidence="4 8">Methionyl-tRNA formyltransferase</fullName>
        <ecNumber evidence="3 8">2.1.2.9</ecNumber>
    </recommendedName>
</protein>
<keyword evidence="6 8" id="KW-0648">Protein biosynthesis</keyword>
<keyword evidence="5 8" id="KW-0808">Transferase</keyword>
<dbReference type="NCBIfam" id="TIGR00460">
    <property type="entry name" value="fmt"/>
    <property type="match status" value="1"/>
</dbReference>
<dbReference type="InterPro" id="IPR002376">
    <property type="entry name" value="Formyl_transf_N"/>
</dbReference>
<dbReference type="InterPro" id="IPR036477">
    <property type="entry name" value="Formyl_transf_N_sf"/>
</dbReference>
<dbReference type="Pfam" id="PF02911">
    <property type="entry name" value="Formyl_trans_C"/>
    <property type="match status" value="1"/>
</dbReference>
<evidence type="ECO:0000256" key="6">
    <source>
        <dbReference type="ARBA" id="ARBA00022917"/>
    </source>
</evidence>
<dbReference type="Gene3D" id="3.40.50.170">
    <property type="entry name" value="Formyl transferase, N-terminal domain"/>
    <property type="match status" value="1"/>
</dbReference>
<dbReference type="FunFam" id="3.40.50.12230:FF:000001">
    <property type="entry name" value="Methionyl-tRNA formyltransferase"/>
    <property type="match status" value="1"/>
</dbReference>